<organism evidence="2 4">
    <name type="scientific">Saliniramus fredricksonii</name>
    <dbReference type="NCBI Taxonomy" id="1653334"/>
    <lineage>
        <taxon>Bacteria</taxon>
        <taxon>Pseudomonadati</taxon>
        <taxon>Pseudomonadota</taxon>
        <taxon>Alphaproteobacteria</taxon>
        <taxon>Hyphomicrobiales</taxon>
        <taxon>Salinarimonadaceae</taxon>
        <taxon>Saliniramus</taxon>
    </lineage>
</organism>
<reference evidence="2 4" key="1">
    <citation type="submission" date="2015-09" db="EMBL/GenBank/DDBJ databases">
        <title>Identification and resolution of microdiversity through metagenomic sequencing of parallel consortia.</title>
        <authorList>
            <person name="Nelson W.C."/>
            <person name="Romine M.F."/>
            <person name="Lindemann S.R."/>
        </authorList>
    </citation>
    <scope>NUCLEOTIDE SEQUENCE [LARGE SCALE GENOMIC DNA]</scope>
    <source>
        <strain evidence="2">HL-109</strain>
    </source>
</reference>
<dbReference type="RefSeq" id="WP_074445291.1">
    <property type="nucleotide sequence ID" value="NZ_FMBM01000002.1"/>
</dbReference>
<dbReference type="Gene3D" id="3.20.20.100">
    <property type="entry name" value="NADP-dependent oxidoreductase domain"/>
    <property type="match status" value="1"/>
</dbReference>
<dbReference type="AlphaFoldDB" id="A0A0P8BIK7"/>
<dbReference type="Proteomes" id="UP000050497">
    <property type="component" value="Unassembled WGS sequence"/>
</dbReference>
<keyword evidence="5" id="KW-1185">Reference proteome</keyword>
<evidence type="ECO:0000313" key="5">
    <source>
        <dbReference type="Proteomes" id="UP000182800"/>
    </source>
</evidence>
<evidence type="ECO:0000313" key="3">
    <source>
        <dbReference type="EMBL" id="SCC81628.1"/>
    </source>
</evidence>
<dbReference type="PANTHER" id="PTHR43147:SF2">
    <property type="entry name" value="NADP-DEPENDENT OXIDOREDUCTASE DOMAIN-CONTAINING PROTEIN"/>
    <property type="match status" value="1"/>
</dbReference>
<name>A0A0P8BIK7_9HYPH</name>
<proteinExistence type="predicted"/>
<protein>
    <submittedName>
        <fullName evidence="3">Predicted oxidoreductase</fullName>
    </submittedName>
    <submittedName>
        <fullName evidence="2">Putative oxidoreductase</fullName>
    </submittedName>
</protein>
<accession>A0A0P8BIK7</accession>
<dbReference type="STRING" id="1653334.GA0071312_2583"/>
<dbReference type="Proteomes" id="UP000182800">
    <property type="component" value="Unassembled WGS sequence"/>
</dbReference>
<feature type="domain" description="NADP-dependent oxidoreductase" evidence="1">
    <location>
        <begin position="17"/>
        <end position="316"/>
    </location>
</feature>
<evidence type="ECO:0000259" key="1">
    <source>
        <dbReference type="Pfam" id="PF00248"/>
    </source>
</evidence>
<dbReference type="OrthoDB" id="9783572at2"/>
<dbReference type="EMBL" id="LJSX01000035">
    <property type="protein sequence ID" value="KPQ09105.1"/>
    <property type="molecule type" value="Genomic_DNA"/>
</dbReference>
<evidence type="ECO:0000313" key="2">
    <source>
        <dbReference type="EMBL" id="KPQ09105.1"/>
    </source>
</evidence>
<gene>
    <name evidence="3" type="ORF">GA0071312_2583</name>
    <name evidence="2" type="ORF">HLUCCO17_16320</name>
</gene>
<sequence>MSVETTHLRPDHPISRVIKGCWQLAGDHGPVDRAAAIADMEAFLDAGITTFDCADIYTGVEEMIGAFIADLRQRRGRAVADRVCVHTKLVPDLGRLSEIGPQDIEAIIDRSLKRLRLEQLHLVQFFWWDLATGDVMRALEALKRAQDKGKLRHVGVTNWDHAPIERFRAAGVDIVSAQVQYSLLDRRPEGTLVPWAGANDVHLLCYGTLAGGFLTESWLGRADPGFAFENRSLVKYRLIIDEFGPWELFQELLATLARIGEKHGVSLSAVASRHVLDQPQVAAVIVGARYARHLDKTLQIFRFSLDDADRAAIAAVLAQARGPNGPVYGLEGDRQGRHGRIMKYDLNTRPDAPVHAAQPGRN</sequence>
<dbReference type="InterPro" id="IPR036812">
    <property type="entry name" value="NAD(P)_OxRdtase_dom_sf"/>
</dbReference>
<dbReference type="SUPFAM" id="SSF51430">
    <property type="entry name" value="NAD(P)-linked oxidoreductase"/>
    <property type="match status" value="1"/>
</dbReference>
<dbReference type="CDD" id="cd19101">
    <property type="entry name" value="AKR_unchar"/>
    <property type="match status" value="1"/>
</dbReference>
<reference evidence="3 5" key="2">
    <citation type="submission" date="2016-08" db="EMBL/GenBank/DDBJ databases">
        <authorList>
            <person name="Varghese N."/>
            <person name="Submissions Spin"/>
        </authorList>
    </citation>
    <scope>NUCLEOTIDE SEQUENCE [LARGE SCALE GENOMIC DNA]</scope>
    <source>
        <strain evidence="3 5">HL-109</strain>
    </source>
</reference>
<dbReference type="PANTHER" id="PTHR43147">
    <property type="entry name" value="PROTEIN TAS"/>
    <property type="match status" value="1"/>
</dbReference>
<evidence type="ECO:0000313" key="4">
    <source>
        <dbReference type="Proteomes" id="UP000050497"/>
    </source>
</evidence>
<dbReference type="EMBL" id="FMBM01000002">
    <property type="protein sequence ID" value="SCC81628.1"/>
    <property type="molecule type" value="Genomic_DNA"/>
</dbReference>
<dbReference type="InterPro" id="IPR023210">
    <property type="entry name" value="NADP_OxRdtase_dom"/>
</dbReference>
<comment type="caution">
    <text evidence="2">The sequence shown here is derived from an EMBL/GenBank/DDBJ whole genome shotgun (WGS) entry which is preliminary data.</text>
</comment>
<dbReference type="Pfam" id="PF00248">
    <property type="entry name" value="Aldo_ket_red"/>
    <property type="match status" value="1"/>
</dbReference>